<gene>
    <name evidence="1" type="ORF">K491DRAFT_670828</name>
</gene>
<name>A0A6A6SLG0_9PLEO</name>
<organism evidence="1 2">
    <name type="scientific">Lophiostoma macrostomum CBS 122681</name>
    <dbReference type="NCBI Taxonomy" id="1314788"/>
    <lineage>
        <taxon>Eukaryota</taxon>
        <taxon>Fungi</taxon>
        <taxon>Dikarya</taxon>
        <taxon>Ascomycota</taxon>
        <taxon>Pezizomycotina</taxon>
        <taxon>Dothideomycetes</taxon>
        <taxon>Pleosporomycetidae</taxon>
        <taxon>Pleosporales</taxon>
        <taxon>Lophiostomataceae</taxon>
        <taxon>Lophiostoma</taxon>
    </lineage>
</organism>
<sequence>MFSNSDIREIYQSFPPAKDPEGVTAGLSSLCISSDGQQLVTSQTTVDEFKRVLDEGSDRVSVAHLSNRLGLDREITLSVVQALPSLALISGDKLSIITTNQRNFLERHLREVLALQVVFKASFSQENDVLLESLDDLLRPMHGGDSSSSSITTVNGYLFSKGYREKVVLALREQLSNSLTDAKPVELSTRSLTGNPPKWFFSNALEEILSEAGMTSQFHMAEDGDSIHCTPKASITQHRDAEFTQLQAGNIPCIDLQGHLKAFSELYSSFNDVEDHALGLPDLFVRGHVAISTTWISKFGNLCVGALEVLGYADVMTRIKDAFPVECWEDVFKRTEEHVFEVYAQKLHECKTSDDSNLHKAGAFILTGRRFEVERELLLESSSTHANHQWRQLMEHPEKEMRFQMTEIISFIPHDQPILEVISSEPEVKKAVEEHYWNEVSTLESSNDDEFSTFWAERVLARSANYAEGLNSISDTKLQKQLSELLSTYLSRELLPDSIAKARVQGLGCSRKTRKNIQKLESALKAPKTDASAVATALERFTKRQGVQDLNASSLAKTKESLVADLVRKMQKQSDGPGLFLLLILVLFAKHSPGVVYATGKFAPKLLKQLKSSFDKEQYGLLELWKDRAKANSLTAEDKESMRQLQLQEGVT</sequence>
<dbReference type="EMBL" id="MU004546">
    <property type="protein sequence ID" value="KAF2648292.1"/>
    <property type="molecule type" value="Genomic_DNA"/>
</dbReference>
<protein>
    <submittedName>
        <fullName evidence="1">Uncharacterized protein</fullName>
    </submittedName>
</protein>
<accession>A0A6A6SLG0</accession>
<evidence type="ECO:0000313" key="1">
    <source>
        <dbReference type="EMBL" id="KAF2648292.1"/>
    </source>
</evidence>
<proteinExistence type="predicted"/>
<evidence type="ECO:0000313" key="2">
    <source>
        <dbReference type="Proteomes" id="UP000799324"/>
    </source>
</evidence>
<keyword evidence="2" id="KW-1185">Reference proteome</keyword>
<reference evidence="1" key="1">
    <citation type="journal article" date="2020" name="Stud. Mycol.">
        <title>101 Dothideomycetes genomes: a test case for predicting lifestyles and emergence of pathogens.</title>
        <authorList>
            <person name="Haridas S."/>
            <person name="Albert R."/>
            <person name="Binder M."/>
            <person name="Bloem J."/>
            <person name="Labutti K."/>
            <person name="Salamov A."/>
            <person name="Andreopoulos B."/>
            <person name="Baker S."/>
            <person name="Barry K."/>
            <person name="Bills G."/>
            <person name="Bluhm B."/>
            <person name="Cannon C."/>
            <person name="Castanera R."/>
            <person name="Culley D."/>
            <person name="Daum C."/>
            <person name="Ezra D."/>
            <person name="Gonzalez J."/>
            <person name="Henrissat B."/>
            <person name="Kuo A."/>
            <person name="Liang C."/>
            <person name="Lipzen A."/>
            <person name="Lutzoni F."/>
            <person name="Magnuson J."/>
            <person name="Mondo S."/>
            <person name="Nolan M."/>
            <person name="Ohm R."/>
            <person name="Pangilinan J."/>
            <person name="Park H.-J."/>
            <person name="Ramirez L."/>
            <person name="Alfaro M."/>
            <person name="Sun H."/>
            <person name="Tritt A."/>
            <person name="Yoshinaga Y."/>
            <person name="Zwiers L.-H."/>
            <person name="Turgeon B."/>
            <person name="Goodwin S."/>
            <person name="Spatafora J."/>
            <person name="Crous P."/>
            <person name="Grigoriev I."/>
        </authorList>
    </citation>
    <scope>NUCLEOTIDE SEQUENCE</scope>
    <source>
        <strain evidence="1">CBS 122681</strain>
    </source>
</reference>
<dbReference type="AlphaFoldDB" id="A0A6A6SLG0"/>
<dbReference type="OrthoDB" id="3935714at2759"/>
<dbReference type="Proteomes" id="UP000799324">
    <property type="component" value="Unassembled WGS sequence"/>
</dbReference>